<evidence type="ECO:0000256" key="2">
    <source>
        <dbReference type="ARBA" id="ARBA00022723"/>
    </source>
</evidence>
<evidence type="ECO:0000256" key="4">
    <source>
        <dbReference type="ARBA" id="ARBA00022833"/>
    </source>
</evidence>
<keyword evidence="2" id="KW-0479">Metal-binding</keyword>
<accession>A0A9Q8Z9L2</accession>
<evidence type="ECO:0000313" key="12">
    <source>
        <dbReference type="EMBL" id="USP79016.1"/>
    </source>
</evidence>
<dbReference type="VEuPathDB" id="FungiDB:yc1106_06290"/>
<dbReference type="Pfam" id="PF01494">
    <property type="entry name" value="FAD_binding_3"/>
    <property type="match status" value="1"/>
</dbReference>
<dbReference type="InterPro" id="IPR002938">
    <property type="entry name" value="FAD-bd"/>
</dbReference>
<dbReference type="PANTHER" id="PTHR47660">
    <property type="entry name" value="TRANSCRIPTION FACTOR WITH C2H2 AND ZN(2)-CYS(6) DNA BINDING DOMAIN (EUROFUNG)-RELATED-RELATED"/>
    <property type="match status" value="1"/>
</dbReference>
<dbReference type="PRINTS" id="PR00420">
    <property type="entry name" value="RNGMNOXGNASE"/>
</dbReference>
<dbReference type="SUPFAM" id="SSF54373">
    <property type="entry name" value="FAD-linked reductases, C-terminal domain"/>
    <property type="match status" value="1"/>
</dbReference>
<dbReference type="SUPFAM" id="SSF51905">
    <property type="entry name" value="FAD/NAD(P)-binding domain"/>
    <property type="match status" value="1"/>
</dbReference>
<evidence type="ECO:0000256" key="3">
    <source>
        <dbReference type="ARBA" id="ARBA00022827"/>
    </source>
</evidence>
<dbReference type="Pfam" id="PF04082">
    <property type="entry name" value="Fungal_trans"/>
    <property type="match status" value="1"/>
</dbReference>
<dbReference type="GO" id="GO:0006351">
    <property type="term" value="P:DNA-templated transcription"/>
    <property type="evidence" value="ECO:0007669"/>
    <property type="project" value="InterPro"/>
</dbReference>
<evidence type="ECO:0000259" key="11">
    <source>
        <dbReference type="Pfam" id="PF04082"/>
    </source>
</evidence>
<name>A0A9Q8Z9L2_CURCL</name>
<keyword evidence="7" id="KW-0804">Transcription</keyword>
<protein>
    <submittedName>
        <fullName evidence="12">C2H2 type zinc finger domain-containing protein</fullName>
    </submittedName>
</protein>
<feature type="domain" description="Xylanolytic transcriptional activator regulatory" evidence="11">
    <location>
        <begin position="650"/>
        <end position="844"/>
    </location>
</feature>
<dbReference type="Gene3D" id="3.50.50.60">
    <property type="entry name" value="FAD/NAD(P)-binding domain"/>
    <property type="match status" value="1"/>
</dbReference>
<dbReference type="GO" id="GO:0003677">
    <property type="term" value="F:DNA binding"/>
    <property type="evidence" value="ECO:0007669"/>
    <property type="project" value="InterPro"/>
</dbReference>
<dbReference type="Proteomes" id="UP001056012">
    <property type="component" value="Chromosome 4"/>
</dbReference>
<evidence type="ECO:0000313" key="13">
    <source>
        <dbReference type="Proteomes" id="UP001056012"/>
    </source>
</evidence>
<dbReference type="GO" id="GO:0071949">
    <property type="term" value="F:FAD binding"/>
    <property type="evidence" value="ECO:0007669"/>
    <property type="project" value="InterPro"/>
</dbReference>
<evidence type="ECO:0000256" key="8">
    <source>
        <dbReference type="ARBA" id="ARBA00023242"/>
    </source>
</evidence>
<keyword evidence="8" id="KW-0539">Nucleus</keyword>
<dbReference type="GO" id="GO:0008270">
    <property type="term" value="F:zinc ion binding"/>
    <property type="evidence" value="ECO:0007669"/>
    <property type="project" value="InterPro"/>
</dbReference>
<feature type="domain" description="FAD-binding" evidence="10">
    <location>
        <begin position="9"/>
        <end position="339"/>
    </location>
</feature>
<organism evidence="12 13">
    <name type="scientific">Curvularia clavata</name>
    <dbReference type="NCBI Taxonomy" id="95742"/>
    <lineage>
        <taxon>Eukaryota</taxon>
        <taxon>Fungi</taxon>
        <taxon>Dikarya</taxon>
        <taxon>Ascomycota</taxon>
        <taxon>Pezizomycotina</taxon>
        <taxon>Dothideomycetes</taxon>
        <taxon>Pleosporomycetidae</taxon>
        <taxon>Pleosporales</taxon>
        <taxon>Pleosporineae</taxon>
        <taxon>Pleosporaceae</taxon>
        <taxon>Curvularia</taxon>
    </lineage>
</organism>
<feature type="transmembrane region" description="Helical" evidence="9">
    <location>
        <begin position="6"/>
        <end position="25"/>
    </location>
</feature>
<evidence type="ECO:0000256" key="9">
    <source>
        <dbReference type="SAM" id="Phobius"/>
    </source>
</evidence>
<dbReference type="PANTHER" id="PTHR47660:SF8">
    <property type="entry name" value="TRANSCRIPTION FACTOR WITH C2H2 AND ZN(2)-CYS(6) DNA BINDING DOMAIN (EUROFUNG)"/>
    <property type="match status" value="1"/>
</dbReference>
<evidence type="ECO:0000259" key="10">
    <source>
        <dbReference type="Pfam" id="PF01494"/>
    </source>
</evidence>
<evidence type="ECO:0000256" key="5">
    <source>
        <dbReference type="ARBA" id="ARBA00023002"/>
    </source>
</evidence>
<keyword evidence="3" id="KW-0274">FAD</keyword>
<keyword evidence="9" id="KW-0472">Membrane</keyword>
<sequence>MASHAPLRIVIVGSGIAGLACAIALRGANREITILEQSRLSSEIGATISLQPNATRIIQETWGVSDLLEASNGMVDSGFRIFNSEGKKVNEIPLLVQKKYGANRIMWHRQDLHGQLMRVVKDPARSGPVPVLRTSSRVISCDCDAGTLKLQDGETIQADVIVGADGIHSVLRPSVVGKEIKPQPTGTSCYRLMMTSEDLKQRAPEFAAHINPHEPYTSMFMAHDCRLIMGPARNGEIFSVVALVPDEKMNEDPDKAQSWVTEGDPKKMLETFKDFPEWTKDMLKLPERIGLWQLRDIDPLDTWVRGRVILVGDAAHAMLPTQGQGASQAIEDAEALGAYFNDLHEPVKAEEVTARLQKVFDARHERASLIQKFSRDSARPATDKGSTEIKMRPDEFQDYNFNNEAIFRPDAQHFQSMPDAPDPVNEMQQDQDTVSTDPSINAHVLQGAFGNDGSVRGTFDIPPFFEHIMVPEPDWMSGGFVQPPTDLTAWLQDTDWFDNGDLFANDFHPTIDQTFETSYDLTAIETHDVRAIEPARTGEQEGEEARRRHVAFQRSPWLWNPERNQHAFSEYENEALDGQHVNLGSSPHQPHASDVVVPDQLSLGVRDRIFHLVSKTAPASISITSFPSSENLEKLIKAGISKRAERDAWVHPYTFRSADSRPELLIALIAAGCICFGIPSVNRTGLLLQEIVRLSLRDLVEKDDSVSQDLQYLQASMLWLEMGAFCGLKRKMVAAESSLPALVTALRRSGRLDNTRRFTDAPTELDDPEQLDQKWRKWVEDESYKRLVYHLWEHDIDMAVIKHRQPLISYAEVTLPLPAPRFLWLAPSAEAWRDQYISSKYTPTDKSLRELLLDESAIVCMPPNLDASVTLCAYLHGLAAQLWEHSQQARLFSSSTDASLQLWSQTRQQKLYQSLQNLTSSLSSTPAVTRLFHEFLYMYLHVDLDTVARFAGKCGEEEAHRAYVKLQSWALDKEGRIAILHASQVIQAGRAVPPFQLRGADSLTIYHAIMVLWAYSMLIRDRANKTVPSTPTRNSSSKEQLIFLDDTPSEQQSAVNAFIFTGHGKPCLHMTSGYSPLSGPATSSAKDDICDLQSPSQVMRAGVKLFDNSHPGSNREDGPPLLRALCRLMEDLGGLR</sequence>
<proteinExistence type="predicted"/>
<gene>
    <name evidence="12" type="ORF">yc1106_06290</name>
</gene>
<dbReference type="InterPro" id="IPR007219">
    <property type="entry name" value="XnlR_reg_dom"/>
</dbReference>
<dbReference type="OrthoDB" id="40579at2759"/>
<keyword evidence="6" id="KW-0805">Transcription regulation</keyword>
<keyword evidence="13" id="KW-1185">Reference proteome</keyword>
<dbReference type="AlphaFoldDB" id="A0A9Q8Z9L2"/>
<dbReference type="GO" id="GO:0016491">
    <property type="term" value="F:oxidoreductase activity"/>
    <property type="evidence" value="ECO:0007669"/>
    <property type="project" value="UniProtKB-KW"/>
</dbReference>
<keyword evidence="1" id="KW-0285">Flavoprotein</keyword>
<dbReference type="EMBL" id="CP089277">
    <property type="protein sequence ID" value="USP79016.1"/>
    <property type="molecule type" value="Genomic_DNA"/>
</dbReference>
<keyword evidence="9" id="KW-0812">Transmembrane</keyword>
<keyword evidence="5" id="KW-0560">Oxidoreductase</keyword>
<dbReference type="InterPro" id="IPR036188">
    <property type="entry name" value="FAD/NAD-bd_sf"/>
</dbReference>
<evidence type="ECO:0000256" key="7">
    <source>
        <dbReference type="ARBA" id="ARBA00023163"/>
    </source>
</evidence>
<keyword evidence="9" id="KW-1133">Transmembrane helix</keyword>
<reference evidence="12" key="1">
    <citation type="submission" date="2021-12" db="EMBL/GenBank/DDBJ databases">
        <title>Curvularia clavata genome.</title>
        <authorList>
            <person name="Cao Y."/>
        </authorList>
    </citation>
    <scope>NUCLEOTIDE SEQUENCE</scope>
    <source>
        <strain evidence="12">Yc1106</strain>
    </source>
</reference>
<keyword evidence="4" id="KW-0862">Zinc</keyword>
<evidence type="ECO:0000256" key="1">
    <source>
        <dbReference type="ARBA" id="ARBA00022630"/>
    </source>
</evidence>
<evidence type="ECO:0000256" key="6">
    <source>
        <dbReference type="ARBA" id="ARBA00023015"/>
    </source>
</evidence>